<dbReference type="SUPFAM" id="SSF52821">
    <property type="entry name" value="Rhodanese/Cell cycle control phosphatase"/>
    <property type="match status" value="1"/>
</dbReference>
<feature type="domain" description="Rhodanese" evidence="1">
    <location>
        <begin position="87"/>
        <end position="110"/>
    </location>
</feature>
<name>A0A6C0BUQ5_9ZZZZ</name>
<dbReference type="Gene3D" id="3.40.250.10">
    <property type="entry name" value="Rhodanese-like domain"/>
    <property type="match status" value="1"/>
</dbReference>
<dbReference type="PROSITE" id="PS50206">
    <property type="entry name" value="RHODANESE_3"/>
    <property type="match status" value="1"/>
</dbReference>
<dbReference type="EMBL" id="MN739253">
    <property type="protein sequence ID" value="QHS95501.1"/>
    <property type="molecule type" value="Genomic_DNA"/>
</dbReference>
<dbReference type="AlphaFoldDB" id="A0A6C0BUQ5"/>
<reference evidence="2" key="1">
    <citation type="journal article" date="2020" name="Nature">
        <title>Giant virus diversity and host interactions through global metagenomics.</title>
        <authorList>
            <person name="Schulz F."/>
            <person name="Roux S."/>
            <person name="Paez-Espino D."/>
            <person name="Jungbluth S."/>
            <person name="Walsh D.A."/>
            <person name="Denef V.J."/>
            <person name="McMahon K.D."/>
            <person name="Konstantinidis K.T."/>
            <person name="Eloe-Fadrosh E.A."/>
            <person name="Kyrpides N.C."/>
            <person name="Woyke T."/>
        </authorList>
    </citation>
    <scope>NUCLEOTIDE SEQUENCE</scope>
    <source>
        <strain evidence="2">GVMAG-M-3300018868-6</strain>
    </source>
</reference>
<protein>
    <recommendedName>
        <fullName evidence="1">Rhodanese domain-containing protein</fullName>
    </recommendedName>
</protein>
<dbReference type="Pfam" id="PF00581">
    <property type="entry name" value="Rhodanese"/>
    <property type="match status" value="1"/>
</dbReference>
<dbReference type="InterPro" id="IPR001763">
    <property type="entry name" value="Rhodanese-like_dom"/>
</dbReference>
<evidence type="ECO:0000313" key="2">
    <source>
        <dbReference type="EMBL" id="QHS95501.1"/>
    </source>
</evidence>
<proteinExistence type="predicted"/>
<evidence type="ECO:0000259" key="1">
    <source>
        <dbReference type="PROSITE" id="PS50206"/>
    </source>
</evidence>
<organism evidence="2">
    <name type="scientific">viral metagenome</name>
    <dbReference type="NCBI Taxonomy" id="1070528"/>
    <lineage>
        <taxon>unclassified sequences</taxon>
        <taxon>metagenomes</taxon>
        <taxon>organismal metagenomes</taxon>
    </lineage>
</organism>
<sequence length="143" mass="16608">MGNIIGTANSIKKVNYEDIQGANLEHVLIINTLEKHEQKCLIKGTLDYTREEDTINILIKTGAKGKPIYIYGKNYNDEKTYFKYNQLTLLGFTNVYIYPGGLFEWLLLQDIYDLKNFQTTSIELDILKYKPKSFFFNNFLTNG</sequence>
<accession>A0A6C0BUQ5</accession>
<dbReference type="InterPro" id="IPR036873">
    <property type="entry name" value="Rhodanese-like_dom_sf"/>
</dbReference>